<evidence type="ECO:0000313" key="1">
    <source>
        <dbReference type="EMBL" id="EDL92881.1"/>
    </source>
</evidence>
<sequence length="62" mass="7110">MKIGLASQMELWLEKLMAFKDSYRLSLRIAPHVLWGQTSRDSLFGSDVLRKETLGLHSYGVE</sequence>
<organism evidence="1 2">
    <name type="scientific">Rattus norvegicus</name>
    <name type="common">Rat</name>
    <dbReference type="NCBI Taxonomy" id="10116"/>
    <lineage>
        <taxon>Eukaryota</taxon>
        <taxon>Metazoa</taxon>
        <taxon>Chordata</taxon>
        <taxon>Craniata</taxon>
        <taxon>Vertebrata</taxon>
        <taxon>Euteleostomi</taxon>
        <taxon>Mammalia</taxon>
        <taxon>Eutheria</taxon>
        <taxon>Euarchontoglires</taxon>
        <taxon>Glires</taxon>
        <taxon>Rodentia</taxon>
        <taxon>Myomorpha</taxon>
        <taxon>Muroidea</taxon>
        <taxon>Muridae</taxon>
        <taxon>Murinae</taxon>
        <taxon>Rattus</taxon>
    </lineage>
</organism>
<protein>
    <submittedName>
        <fullName evidence="1">RCG41170</fullName>
    </submittedName>
</protein>
<dbReference type="EMBL" id="CH474052">
    <property type="protein sequence ID" value="EDL92881.1"/>
    <property type="molecule type" value="Genomic_DNA"/>
</dbReference>
<evidence type="ECO:0000313" key="2">
    <source>
        <dbReference type="Proteomes" id="UP000234681"/>
    </source>
</evidence>
<reference evidence="1 2" key="1">
    <citation type="submission" date="2005-09" db="EMBL/GenBank/DDBJ databases">
        <authorList>
            <person name="Mural R.J."/>
            <person name="Li P.W."/>
            <person name="Adams M.D."/>
            <person name="Amanatides P.G."/>
            <person name="Baden-Tillson H."/>
            <person name="Barnstead M."/>
            <person name="Chin S.H."/>
            <person name="Dew I."/>
            <person name="Evans C.A."/>
            <person name="Ferriera S."/>
            <person name="Flanigan M."/>
            <person name="Fosler C."/>
            <person name="Glodek A."/>
            <person name="Gu Z."/>
            <person name="Holt R.A."/>
            <person name="Jennings D."/>
            <person name="Kraft C.L."/>
            <person name="Lu F."/>
            <person name="Nguyen T."/>
            <person name="Nusskern D.R."/>
            <person name="Pfannkoch C.M."/>
            <person name="Sitter C."/>
            <person name="Sutton G.G."/>
            <person name="Venter J.C."/>
            <person name="Wang Z."/>
            <person name="Woodage T."/>
            <person name="Zheng X.H."/>
            <person name="Zhong F."/>
        </authorList>
    </citation>
    <scope>NUCLEOTIDE SEQUENCE [LARGE SCALE GENOMIC DNA]</scope>
    <source>
        <strain>BN</strain>
        <strain evidence="2">Sprague-Dawley</strain>
    </source>
</reference>
<accession>A6KIJ8</accession>
<dbReference type="AlphaFoldDB" id="A6KIJ8"/>
<gene>
    <name evidence="1" type="ORF">rCG_41170</name>
</gene>
<dbReference type="Proteomes" id="UP000234681">
    <property type="component" value="Chromosome 1"/>
</dbReference>
<proteinExistence type="predicted"/>
<name>A6KIJ8_RAT</name>